<dbReference type="EMBL" id="KP027200">
    <property type="protein sequence ID" value="AJF40395.1"/>
    <property type="molecule type" value="Genomic_DNA"/>
</dbReference>
<dbReference type="RefSeq" id="YP_009125994.1">
    <property type="nucleotide sequence ID" value="NC_026605.1"/>
</dbReference>
<accession>A0A0B5HDF8</accession>
<name>A0A0B5HDF8_9CAUD</name>
<evidence type="ECO:0000313" key="2">
    <source>
        <dbReference type="Proteomes" id="UP000031808"/>
    </source>
</evidence>
<evidence type="ECO:0000313" key="1">
    <source>
        <dbReference type="EMBL" id="AJF40395.1"/>
    </source>
</evidence>
<dbReference type="OrthoDB" id="20750at10239"/>
<gene>
    <name evidence="1" type="primary">39</name>
    <name evidence="1" type="ORF">MALITHI_39</name>
</gene>
<keyword evidence="2" id="KW-1185">Reference proteome</keyword>
<dbReference type="Proteomes" id="UP000031808">
    <property type="component" value="Segment"/>
</dbReference>
<proteinExistence type="predicted"/>
<reference evidence="1 2" key="1">
    <citation type="submission" date="2014-10" db="EMBL/GenBank/DDBJ databases">
        <authorList>
            <person name="Mbambo L.M."/>
            <person name="Adam N."/>
            <person name="Bengani L."/>
            <person name="Honono X."/>
            <person name="Molechan C."/>
            <person name="Ncobeni N."/>
            <person name="Tshabalala N."/>
            <person name="Nkondlo N."/>
            <person name="Larsen M.H."/>
            <person name="Rubin E.J."/>
            <person name="Russell D.A."/>
            <person name="Guerrero C.A."/>
            <person name="Bowman C.A."/>
            <person name="Jacobs-Sera D."/>
            <person name="Hendrix R.W."/>
            <person name="Hatfull G.F."/>
        </authorList>
    </citation>
    <scope>NUCLEOTIDE SEQUENCE [LARGE SCALE GENOMIC DNA]</scope>
</reference>
<dbReference type="GeneID" id="23680799"/>
<protein>
    <submittedName>
        <fullName evidence="1">Uncharacterized protein</fullName>
    </submittedName>
</protein>
<organism evidence="1 2">
    <name type="scientific">Mycobacterium phage Malithi</name>
    <dbReference type="NCBI Taxonomy" id="1567472"/>
    <lineage>
        <taxon>Viruses</taxon>
        <taxon>Duplodnaviria</taxon>
        <taxon>Heunggongvirae</taxon>
        <taxon>Uroviricota</taxon>
        <taxon>Caudoviricetes</taxon>
        <taxon>Pclasvirinae</taxon>
        <taxon>Fishburnevirus</taxon>
        <taxon>Fishburnevirus malithi</taxon>
    </lineage>
</organism>
<sequence length="77" mass="8361">MARRPNLLRRNGVGTEDSLGVAHNATVIPRHSAIFGDTYQPVCSCGYRGGHYVGEPRAMAAAEEHEDRAAGRRVTVK</sequence>
<dbReference type="KEGG" id="vg:23680799"/>